<evidence type="ECO:0000256" key="4">
    <source>
        <dbReference type="ARBA" id="ARBA00022989"/>
    </source>
</evidence>
<dbReference type="GO" id="GO:0016405">
    <property type="term" value="F:CoA-ligase activity"/>
    <property type="evidence" value="ECO:0007669"/>
    <property type="project" value="TreeGrafter"/>
</dbReference>
<evidence type="ECO:0000313" key="8">
    <source>
        <dbReference type="EMBL" id="RCK80387.1"/>
    </source>
</evidence>
<dbReference type="AlphaFoldDB" id="A0A367ZRA5"/>
<proteinExistence type="inferred from homology"/>
<evidence type="ECO:0000256" key="2">
    <source>
        <dbReference type="ARBA" id="ARBA00022598"/>
    </source>
</evidence>
<reference evidence="8 9" key="1">
    <citation type="submission" date="2018-05" db="EMBL/GenBank/DDBJ databases">
        <title>A metagenomic window into the 2 km-deep terrestrial subsurface aquifer revealed taxonomically and functionally diverse microbial community comprising novel uncultured bacterial lineages.</title>
        <authorList>
            <person name="Kadnikov V.V."/>
            <person name="Mardanov A.V."/>
            <person name="Beletsky A.V."/>
            <person name="Banks D."/>
            <person name="Pimenov N.V."/>
            <person name="Frank Y.A."/>
            <person name="Karnachuk O.V."/>
            <person name="Ravin N.V."/>
        </authorList>
    </citation>
    <scope>NUCLEOTIDE SEQUENCE [LARGE SCALE GENOMIC DNA]</scope>
    <source>
        <strain evidence="8">BY5</strain>
    </source>
</reference>
<dbReference type="PROSITE" id="PS50850">
    <property type="entry name" value="MFS"/>
    <property type="match status" value="1"/>
</dbReference>
<keyword evidence="8" id="KW-0808">Transferase</keyword>
<keyword evidence="8" id="KW-0012">Acyltransferase</keyword>
<feature type="transmembrane region" description="Helical" evidence="6">
    <location>
        <begin position="154"/>
        <end position="173"/>
    </location>
</feature>
<evidence type="ECO:0000313" key="9">
    <source>
        <dbReference type="Proteomes" id="UP000252355"/>
    </source>
</evidence>
<dbReference type="InterPro" id="IPR011701">
    <property type="entry name" value="MFS"/>
</dbReference>
<dbReference type="Pfam" id="PF01553">
    <property type="entry name" value="Acyltransferase"/>
    <property type="match status" value="1"/>
</dbReference>
<dbReference type="InterPro" id="IPR045851">
    <property type="entry name" value="AMP-bd_C_sf"/>
</dbReference>
<feature type="domain" description="Major facilitator superfamily (MFS) profile" evidence="7">
    <location>
        <begin position="9"/>
        <end position="413"/>
    </location>
</feature>
<dbReference type="GO" id="GO:0016746">
    <property type="term" value="F:acyltransferase activity"/>
    <property type="evidence" value="ECO:0007669"/>
    <property type="project" value="UniProtKB-KW"/>
</dbReference>
<dbReference type="InterPro" id="IPR020845">
    <property type="entry name" value="AMP-binding_CS"/>
</dbReference>
<keyword evidence="3 6" id="KW-0812">Transmembrane</keyword>
<feature type="transmembrane region" description="Helical" evidence="6">
    <location>
        <begin position="358"/>
        <end position="383"/>
    </location>
</feature>
<dbReference type="InterPro" id="IPR002123">
    <property type="entry name" value="Plipid/glycerol_acylTrfase"/>
</dbReference>
<dbReference type="NCBIfam" id="NF006386">
    <property type="entry name" value="PRK08633.1"/>
    <property type="match status" value="1"/>
</dbReference>
<dbReference type="Pfam" id="PF00501">
    <property type="entry name" value="AMP-binding"/>
    <property type="match status" value="1"/>
</dbReference>
<protein>
    <submittedName>
        <fullName evidence="8">Putative 2-acylglycerophosphoethanolamine acyltransferase / acyl-acyl carrier protein synthetase</fullName>
    </submittedName>
</protein>
<dbReference type="Pfam" id="PF07690">
    <property type="entry name" value="MFS_1"/>
    <property type="match status" value="1"/>
</dbReference>
<dbReference type="SUPFAM" id="SSF103473">
    <property type="entry name" value="MFS general substrate transporter"/>
    <property type="match status" value="1"/>
</dbReference>
<dbReference type="CDD" id="cd07989">
    <property type="entry name" value="LPLAT_AGPAT-like"/>
    <property type="match status" value="1"/>
</dbReference>
<gene>
    <name evidence="8" type="ORF">OZSIB_3133</name>
</gene>
<organism evidence="8 9">
    <name type="scientific">Candidatus Ozemobacter sibiricus</name>
    <dbReference type="NCBI Taxonomy" id="2268124"/>
    <lineage>
        <taxon>Bacteria</taxon>
        <taxon>Candidatus Ozemobacteria</taxon>
        <taxon>Candidatus Ozemobacterales</taxon>
        <taxon>Candidatus Ozemobacteraceae</taxon>
        <taxon>Candidatus Ozemobacter</taxon>
    </lineage>
</organism>
<dbReference type="InterPro" id="IPR042099">
    <property type="entry name" value="ANL_N_sf"/>
</dbReference>
<comment type="similarity">
    <text evidence="1">Belongs to the ATP-dependent AMP-binding enzyme family.</text>
</comment>
<feature type="transmembrane region" description="Helical" evidence="6">
    <location>
        <begin position="90"/>
        <end position="108"/>
    </location>
</feature>
<evidence type="ECO:0000256" key="6">
    <source>
        <dbReference type="SAM" id="Phobius"/>
    </source>
</evidence>
<evidence type="ECO:0000259" key="7">
    <source>
        <dbReference type="PROSITE" id="PS50850"/>
    </source>
</evidence>
<feature type="transmembrane region" description="Helical" evidence="6">
    <location>
        <begin position="323"/>
        <end position="346"/>
    </location>
</feature>
<keyword evidence="4 6" id="KW-1133">Transmembrane helix</keyword>
<feature type="transmembrane region" description="Helical" evidence="6">
    <location>
        <begin position="229"/>
        <end position="248"/>
    </location>
</feature>
<dbReference type="PANTHER" id="PTHR24096:SF149">
    <property type="entry name" value="AMP-BINDING DOMAIN-CONTAINING PROTEIN-RELATED"/>
    <property type="match status" value="1"/>
</dbReference>
<feature type="transmembrane region" description="Helical" evidence="6">
    <location>
        <begin position="299"/>
        <end position="317"/>
    </location>
</feature>
<evidence type="ECO:0000256" key="1">
    <source>
        <dbReference type="ARBA" id="ARBA00006432"/>
    </source>
</evidence>
<dbReference type="SUPFAM" id="SSF56801">
    <property type="entry name" value="Acetyl-CoA synthetase-like"/>
    <property type="match status" value="1"/>
</dbReference>
<evidence type="ECO:0000256" key="5">
    <source>
        <dbReference type="ARBA" id="ARBA00023136"/>
    </source>
</evidence>
<name>A0A367ZRA5_9BACT</name>
<dbReference type="PANTHER" id="PTHR24096">
    <property type="entry name" value="LONG-CHAIN-FATTY-ACID--COA LIGASE"/>
    <property type="match status" value="1"/>
</dbReference>
<dbReference type="Gene3D" id="3.40.50.12780">
    <property type="entry name" value="N-terminal domain of ligase-like"/>
    <property type="match status" value="1"/>
</dbReference>
<feature type="transmembrane region" description="Helical" evidence="6">
    <location>
        <begin position="179"/>
        <end position="201"/>
    </location>
</feature>
<sequence>MTANEPKSPLTALLVAQFFGAFNDNAWKMMVALLTIRAATAGLTTADPAFESASQAQTTLAYVVFTLPLALFSLPAGMLADLWSKRTLIVWLKALEIGLMGLGTYALATDAPRLLPLIVLGLMGMQSAFFSPAKYGIIPELLPPERLAWGNARLEMWTFLAIILGTGAGGLLLDLSGPTPALAGGLLTLFALIGWIASWYVPPVPPARAEGGFVATIRSSWQAIGADRVLYLAVLGSIYFWFTASLLGQDILVYTKALTRDWANSDTWSGLPLAFYGIGVGLGSLWAGRLSRHLVEYGLIPLGALGIAFFSLLFSLWGPTYGYTLLLMVLLGLASGLVVVPLNAIVQWRAPADRRGGIIALTNVFVFFGIMAGSLGAGGLAWLGLSTRAILTLSSLFTVGGTVWAVWLLPDFLIRLIFVILTHTFYRLTIVGEENVPREGGALLVPNHVSFIDSFLIMASTHRQVRFIVDSIYYYNFWLHPLMRWMNAIPVSATGGLRVILKALRQAGDCLDQGDLVCIFAEGQMTRIGHLLPFRRGLERIIKGRTAPIIPIYLDRLWGSFYSRAGGAFFSKLPERYPYPITIQFGAPLPSDTPTVRLRQIVQELGTAAWEHRKPDSFPLHHEAIRSLRTRPWRCAFADANRWMTKAGVLAGAVALARRLRHEWEGQRHVGICLPPSIAGALVNLAATLLGKVTVNLNFTTGLAGLESAAQQAGLQTVVTSREFLDKAKVALPSGLRPVFLEEVGKDIGPFEKLYCLAIGLLAPLPLLEWLCYADRRVGPDDPATIIFSSGSTGTPKGVVLTHYNILSNIEGVGQALPVGHRDRLLGVLPFFHSFGFMSLWFSLKCGMGIVFHPNPLDAARIGELVEQHAITFLIATPTFLQLYMRRCAPGQFGSLRLVFTGAEKLTERLATAFEEKFGIRPIEGYGATECAPAITVSTLDIREAGIYQVGSRRGFVGHPVPGVSVRTVDPETGEPIPVGQPGMLLVKGPNVMAGYLGRPDLTAKVMRDGWYVTGDIAIIDEDGFVKITDRLSRFSKIGGEMVPHGKVEEALMEAAGATTQVFAVTGIPDEKKGEALAVLTTLPLERIPPLLDKLAAQGLPNLFIPKKERFVQVPAIPVLGTGKVDLRTVRQIALEAFAAPAAAKS</sequence>
<comment type="caution">
    <text evidence="8">The sequence shown here is derived from an EMBL/GenBank/DDBJ whole genome shotgun (WGS) entry which is preliminary data.</text>
</comment>
<dbReference type="Proteomes" id="UP000252355">
    <property type="component" value="Unassembled WGS sequence"/>
</dbReference>
<keyword evidence="5 6" id="KW-0472">Membrane</keyword>
<dbReference type="SUPFAM" id="SSF69593">
    <property type="entry name" value="Glycerol-3-phosphate (1)-acyltransferase"/>
    <property type="match status" value="1"/>
</dbReference>
<feature type="transmembrane region" description="Helical" evidence="6">
    <location>
        <begin position="268"/>
        <end position="287"/>
    </location>
</feature>
<feature type="transmembrane region" description="Helical" evidence="6">
    <location>
        <begin position="62"/>
        <end position="83"/>
    </location>
</feature>
<dbReference type="GO" id="GO:0022857">
    <property type="term" value="F:transmembrane transporter activity"/>
    <property type="evidence" value="ECO:0007669"/>
    <property type="project" value="InterPro"/>
</dbReference>
<dbReference type="InterPro" id="IPR020846">
    <property type="entry name" value="MFS_dom"/>
</dbReference>
<dbReference type="InterPro" id="IPR000873">
    <property type="entry name" value="AMP-dep_synth/lig_dom"/>
</dbReference>
<keyword evidence="2" id="KW-0436">Ligase</keyword>
<dbReference type="Gene3D" id="1.20.1250.20">
    <property type="entry name" value="MFS general substrate transporter like domains"/>
    <property type="match status" value="1"/>
</dbReference>
<accession>A0A367ZRA5</accession>
<dbReference type="InterPro" id="IPR036259">
    <property type="entry name" value="MFS_trans_sf"/>
</dbReference>
<dbReference type="EMBL" id="QOQW01000006">
    <property type="protein sequence ID" value="RCK80387.1"/>
    <property type="molecule type" value="Genomic_DNA"/>
</dbReference>
<feature type="transmembrane region" description="Helical" evidence="6">
    <location>
        <begin position="389"/>
        <end position="409"/>
    </location>
</feature>
<dbReference type="Gene3D" id="3.30.300.30">
    <property type="match status" value="1"/>
</dbReference>
<evidence type="ECO:0000256" key="3">
    <source>
        <dbReference type="ARBA" id="ARBA00022692"/>
    </source>
</evidence>
<dbReference type="CDD" id="cd06173">
    <property type="entry name" value="MFS_MefA_like"/>
    <property type="match status" value="1"/>
</dbReference>
<dbReference type="SMART" id="SM00563">
    <property type="entry name" value="PlsC"/>
    <property type="match status" value="1"/>
</dbReference>
<dbReference type="PROSITE" id="PS00455">
    <property type="entry name" value="AMP_BINDING"/>
    <property type="match status" value="1"/>
</dbReference>